<dbReference type="EnsemblPlants" id="Solyc02g070935.1.1">
    <property type="protein sequence ID" value="Solyc02g070935.1.1"/>
    <property type="gene ID" value="Solyc02g070935.1"/>
</dbReference>
<dbReference type="Proteomes" id="UP000004994">
    <property type="component" value="Chromosome 2"/>
</dbReference>
<reference evidence="1" key="1">
    <citation type="journal article" date="2012" name="Nature">
        <title>The tomato genome sequence provides insights into fleshy fruit evolution.</title>
        <authorList>
            <consortium name="Tomato Genome Consortium"/>
        </authorList>
    </citation>
    <scope>NUCLEOTIDE SEQUENCE [LARGE SCALE GENOMIC DNA]</scope>
    <source>
        <strain evidence="1">cv. Heinz 1706</strain>
    </source>
</reference>
<sequence>MVFTFREQSLWRRPRRCCLLGLQGDQQEWVDNLTKRSTSNTVTFNSSHQHNLASPNGQDALCMNQAWVAQVVKSTLAEDLGSGLEPHSLTKLYTVAGQELRKDTSKSTKHSPSTVDHLEFTVLGKGLRLGDSPENGPKYLTRSGPYHGLLDGADLATAFLIVILPFPEISEAEGESFTACPAKEGEERAIVAAAIVFISREKFLFSGDKVCGVGPGVVVYWVCKVISKVLQWSLSSNNGLNKESKHREHSKSTVLNLLYLELSKCLRVFSKA</sequence>
<organism evidence="1">
    <name type="scientific">Solanum lycopersicum</name>
    <name type="common">Tomato</name>
    <name type="synonym">Lycopersicon esculentum</name>
    <dbReference type="NCBI Taxonomy" id="4081"/>
    <lineage>
        <taxon>Eukaryota</taxon>
        <taxon>Viridiplantae</taxon>
        <taxon>Streptophyta</taxon>
        <taxon>Embryophyta</taxon>
        <taxon>Tracheophyta</taxon>
        <taxon>Spermatophyta</taxon>
        <taxon>Magnoliopsida</taxon>
        <taxon>eudicotyledons</taxon>
        <taxon>Gunneridae</taxon>
        <taxon>Pentapetalae</taxon>
        <taxon>asterids</taxon>
        <taxon>lamiids</taxon>
        <taxon>Solanales</taxon>
        <taxon>Solanaceae</taxon>
        <taxon>Solanoideae</taxon>
        <taxon>Solaneae</taxon>
        <taxon>Solanum</taxon>
        <taxon>Solanum subgen. Lycopersicon</taxon>
    </lineage>
</organism>
<reference evidence="1" key="2">
    <citation type="submission" date="2019-01" db="UniProtKB">
        <authorList>
            <consortium name="EnsemblPlants"/>
        </authorList>
    </citation>
    <scope>IDENTIFICATION</scope>
    <source>
        <strain evidence="1">cv. Heinz 1706</strain>
    </source>
</reference>
<accession>A0A3Q7F276</accession>
<evidence type="ECO:0000313" key="2">
    <source>
        <dbReference type="Proteomes" id="UP000004994"/>
    </source>
</evidence>
<dbReference type="InParanoid" id="A0A3Q7F276"/>
<proteinExistence type="predicted"/>
<protein>
    <submittedName>
        <fullName evidence="1">Uncharacterized protein</fullName>
    </submittedName>
</protein>
<evidence type="ECO:0000313" key="1">
    <source>
        <dbReference type="EnsemblPlants" id="Solyc02g070935.1.1"/>
    </source>
</evidence>
<dbReference type="AlphaFoldDB" id="A0A3Q7F276"/>
<name>A0A3Q7F276_SOLLC</name>
<dbReference type="Gramene" id="Solyc02g070935.1.1">
    <property type="protein sequence ID" value="Solyc02g070935.1.1"/>
    <property type="gene ID" value="Solyc02g070935.1"/>
</dbReference>
<keyword evidence="2" id="KW-1185">Reference proteome</keyword>